<proteinExistence type="predicted"/>
<gene>
    <name evidence="1" type="ORF">PDMSB3_3162</name>
</gene>
<dbReference type="KEGG" id="pdio:PDMSB3_3162"/>
<name>A0A5Q4YVY6_9BURK</name>
<protein>
    <submittedName>
        <fullName evidence="1">Uncharacterized protein</fullName>
    </submittedName>
</protein>
<dbReference type="AlphaFoldDB" id="A0A5Q4YVY6"/>
<sequence length="56" mass="5683">MKHTGPHFLLVADQAGAVALPGLTSVPGLPPDEASVADGVELFGERGGRPAMMSLI</sequence>
<accession>A0A5Q4YVY6</accession>
<keyword evidence="2" id="KW-1185">Reference proteome</keyword>
<evidence type="ECO:0000313" key="2">
    <source>
        <dbReference type="Proteomes" id="UP000325811"/>
    </source>
</evidence>
<dbReference type="Proteomes" id="UP000325811">
    <property type="component" value="Chromosome I"/>
</dbReference>
<organism evidence="1 2">
    <name type="scientific">Paraburkholderia dioscoreae</name>
    <dbReference type="NCBI Taxonomy" id="2604047"/>
    <lineage>
        <taxon>Bacteria</taxon>
        <taxon>Pseudomonadati</taxon>
        <taxon>Pseudomonadota</taxon>
        <taxon>Betaproteobacteria</taxon>
        <taxon>Burkholderiales</taxon>
        <taxon>Burkholderiaceae</taxon>
        <taxon>Paraburkholderia</taxon>
    </lineage>
</organism>
<evidence type="ECO:0000313" key="1">
    <source>
        <dbReference type="EMBL" id="VVD29618.1"/>
    </source>
</evidence>
<reference evidence="1 2" key="1">
    <citation type="submission" date="2019-08" db="EMBL/GenBank/DDBJ databases">
        <authorList>
            <person name="Herpell B J."/>
        </authorList>
    </citation>
    <scope>NUCLEOTIDE SEQUENCE [LARGE SCALE GENOMIC DNA]</scope>
    <source>
        <strain evidence="2">Msb3</strain>
    </source>
</reference>
<dbReference type="EMBL" id="LR699553">
    <property type="protein sequence ID" value="VVD29618.1"/>
    <property type="molecule type" value="Genomic_DNA"/>
</dbReference>